<accession>A0A1F7SKG0</accession>
<dbReference type="Proteomes" id="UP000185874">
    <property type="component" value="Unassembled WGS sequence"/>
</dbReference>
<dbReference type="PANTHER" id="PTHR17224">
    <property type="entry name" value="PEPTIDYL-TRNA HYDROLASE"/>
    <property type="match status" value="1"/>
</dbReference>
<sequence>MLPAKFFIGLGNPGAKYQNSRHNIGQNIIRSLPPNPGFLTTDTFMNESGIYVQKIVNFYKINLKSLYIIHDDLDIGVGEWRLQFDRGPAGHHGIESIVQHLNSQAFWRIRVGIGHPDDFTPVESYVLQPFTPTEKELIGQTIDKIVTEVKKLSGL</sequence>
<dbReference type="SUPFAM" id="SSF53178">
    <property type="entry name" value="Peptidyl-tRNA hydrolase-like"/>
    <property type="match status" value="1"/>
</dbReference>
<dbReference type="AlphaFoldDB" id="A0A1F7SKG0"/>
<evidence type="ECO:0000313" key="4">
    <source>
        <dbReference type="EMBL" id="OGL54245.1"/>
    </source>
</evidence>
<name>A0A1F7SKG0_9BACT</name>
<dbReference type="InterPro" id="IPR036416">
    <property type="entry name" value="Pept_tRNA_hydro_sf"/>
</dbReference>
<dbReference type="NCBIfam" id="TIGR00447">
    <property type="entry name" value="pth"/>
    <property type="match status" value="1"/>
</dbReference>
<evidence type="ECO:0000256" key="3">
    <source>
        <dbReference type="ARBA" id="ARBA00022884"/>
    </source>
</evidence>
<dbReference type="CDD" id="cd00462">
    <property type="entry name" value="PTH"/>
    <property type="match status" value="1"/>
</dbReference>
<dbReference type="PANTHER" id="PTHR17224:SF1">
    <property type="entry name" value="PEPTIDYL-TRNA HYDROLASE"/>
    <property type="match status" value="1"/>
</dbReference>
<evidence type="ECO:0000256" key="1">
    <source>
        <dbReference type="ARBA" id="ARBA00022555"/>
    </source>
</evidence>
<reference evidence="4 5" key="1">
    <citation type="journal article" date="2016" name="Nat. Commun.">
        <title>Thousands of microbial genomes shed light on interconnected biogeochemical processes in an aquifer system.</title>
        <authorList>
            <person name="Anantharaman K."/>
            <person name="Brown C.T."/>
            <person name="Hug L.A."/>
            <person name="Sharon I."/>
            <person name="Castelle C.J."/>
            <person name="Probst A.J."/>
            <person name="Thomas B.C."/>
            <person name="Singh A."/>
            <person name="Wilkins M.J."/>
            <person name="Karaoz U."/>
            <person name="Brodie E.L."/>
            <person name="Williams K.H."/>
            <person name="Hubbard S.S."/>
            <person name="Banfield J.F."/>
        </authorList>
    </citation>
    <scope>NUCLEOTIDE SEQUENCE [LARGE SCALE GENOMIC DNA]</scope>
</reference>
<evidence type="ECO:0000256" key="2">
    <source>
        <dbReference type="ARBA" id="ARBA00022801"/>
    </source>
</evidence>
<dbReference type="InterPro" id="IPR001328">
    <property type="entry name" value="Pept_tRNA_hydro"/>
</dbReference>
<dbReference type="Pfam" id="PF01195">
    <property type="entry name" value="Pept_tRNA_hydro"/>
    <property type="match status" value="2"/>
</dbReference>
<dbReference type="Gene3D" id="3.40.50.1470">
    <property type="entry name" value="Peptidyl-tRNA hydrolase"/>
    <property type="match status" value="2"/>
</dbReference>
<evidence type="ECO:0000313" key="5">
    <source>
        <dbReference type="Proteomes" id="UP000185874"/>
    </source>
</evidence>
<proteinExistence type="predicted"/>
<keyword evidence="2" id="KW-0378">Hydrolase</keyword>
<gene>
    <name evidence="4" type="ORF">A3K55_01240</name>
</gene>
<evidence type="ECO:0008006" key="6">
    <source>
        <dbReference type="Google" id="ProtNLM"/>
    </source>
</evidence>
<dbReference type="GO" id="GO:0004045">
    <property type="term" value="F:peptidyl-tRNA hydrolase activity"/>
    <property type="evidence" value="ECO:0007669"/>
    <property type="project" value="InterPro"/>
</dbReference>
<keyword evidence="3" id="KW-0694">RNA-binding</keyword>
<dbReference type="EMBL" id="MGDJ01000005">
    <property type="protein sequence ID" value="OGL54245.1"/>
    <property type="molecule type" value="Genomic_DNA"/>
</dbReference>
<dbReference type="GO" id="GO:0000049">
    <property type="term" value="F:tRNA binding"/>
    <property type="evidence" value="ECO:0007669"/>
    <property type="project" value="UniProtKB-KW"/>
</dbReference>
<organism evidence="4 5">
    <name type="scientific">Candidatus Shapirobacteria bacterium RBG_13_44_7</name>
    <dbReference type="NCBI Taxonomy" id="1802149"/>
    <lineage>
        <taxon>Bacteria</taxon>
        <taxon>Candidatus Shapironibacteriota</taxon>
    </lineage>
</organism>
<protein>
    <recommendedName>
        <fullName evidence="6">Aminoacyl-tRNA hydrolase</fullName>
    </recommendedName>
</protein>
<keyword evidence="1" id="KW-0820">tRNA-binding</keyword>
<comment type="caution">
    <text evidence="4">The sequence shown here is derived from an EMBL/GenBank/DDBJ whole genome shotgun (WGS) entry which is preliminary data.</text>
</comment>